<evidence type="ECO:0000313" key="2">
    <source>
        <dbReference type="EMBL" id="HIU93497.1"/>
    </source>
</evidence>
<dbReference type="InterPro" id="IPR011990">
    <property type="entry name" value="TPR-like_helical_dom_sf"/>
</dbReference>
<reference evidence="2" key="2">
    <citation type="journal article" date="2021" name="PeerJ">
        <title>Extensive microbial diversity within the chicken gut microbiome revealed by metagenomics and culture.</title>
        <authorList>
            <person name="Gilroy R."/>
            <person name="Ravi A."/>
            <person name="Getino M."/>
            <person name="Pursley I."/>
            <person name="Horton D.L."/>
            <person name="Alikhan N.F."/>
            <person name="Baker D."/>
            <person name="Gharbi K."/>
            <person name="Hall N."/>
            <person name="Watson M."/>
            <person name="Adriaenssens E.M."/>
            <person name="Foster-Nyarko E."/>
            <person name="Jarju S."/>
            <person name="Secka A."/>
            <person name="Antonio M."/>
            <person name="Oren A."/>
            <person name="Chaudhuri R.R."/>
            <person name="La Ragione R."/>
            <person name="Hildebrand F."/>
            <person name="Pallen M.J."/>
        </authorList>
    </citation>
    <scope>NUCLEOTIDE SEQUENCE</scope>
    <source>
        <strain evidence="2">CHK154-7741</strain>
    </source>
</reference>
<keyword evidence="1" id="KW-0802">TPR repeat</keyword>
<evidence type="ECO:0000256" key="1">
    <source>
        <dbReference type="PROSITE-ProRule" id="PRU00339"/>
    </source>
</evidence>
<feature type="repeat" description="TPR" evidence="1">
    <location>
        <begin position="73"/>
        <end position="106"/>
    </location>
</feature>
<accession>A0A9D1N1P8</accession>
<dbReference type="AlphaFoldDB" id="A0A9D1N1P8"/>
<name>A0A9D1N1P8_9CLOT</name>
<proteinExistence type="predicted"/>
<dbReference type="SMART" id="SM00028">
    <property type="entry name" value="TPR"/>
    <property type="match status" value="3"/>
</dbReference>
<dbReference type="PROSITE" id="PS50005">
    <property type="entry name" value="TPR"/>
    <property type="match status" value="1"/>
</dbReference>
<protein>
    <submittedName>
        <fullName evidence="2">Tetratricopeptide repeat protein</fullName>
    </submittedName>
</protein>
<dbReference type="Proteomes" id="UP000886748">
    <property type="component" value="Unassembled WGS sequence"/>
</dbReference>
<gene>
    <name evidence="2" type="ORF">IAD26_10265</name>
</gene>
<comment type="caution">
    <text evidence="2">The sequence shown here is derived from an EMBL/GenBank/DDBJ whole genome shotgun (WGS) entry which is preliminary data.</text>
</comment>
<evidence type="ECO:0000313" key="3">
    <source>
        <dbReference type="Proteomes" id="UP000886748"/>
    </source>
</evidence>
<reference evidence="2" key="1">
    <citation type="submission" date="2020-10" db="EMBL/GenBank/DDBJ databases">
        <authorList>
            <person name="Gilroy R."/>
        </authorList>
    </citation>
    <scope>NUCLEOTIDE SEQUENCE</scope>
    <source>
        <strain evidence="2">CHK154-7741</strain>
    </source>
</reference>
<dbReference type="PROSITE" id="PS51257">
    <property type="entry name" value="PROKAR_LIPOPROTEIN"/>
    <property type="match status" value="1"/>
</dbReference>
<dbReference type="InterPro" id="IPR019734">
    <property type="entry name" value="TPR_rpt"/>
</dbReference>
<dbReference type="EMBL" id="DVOD01000072">
    <property type="protein sequence ID" value="HIU93497.1"/>
    <property type="molecule type" value="Genomic_DNA"/>
</dbReference>
<sequence length="424" mass="49758">MSKIEILEYLRTILIALLVALFLAAVATGCSKIVAEHHARMLARISNTTKDNEMIAYLITKYTEQAQKNPGDYSIHVRLGNLYELMFDYKHAEEQYKTAIDKSPYGVYSSYLGLANLYLKTGKYNKALRIVKRLKNTDHKPLLIAKGDFYMNLGDLLWQKNKYHDAVKQYKIAFFYYKKVDSNKKDSAVVGILDCYNKIADEDFKHHSVLKAIESLETALLYKETPIMYYKLAILYKDVDPLIANKYMEKTYALDPGIINFDIYEEILIKLVKQYYSEGKDVETDLYKHKLKSIKTFQKRYVISEKDVTINIEKLEVKNNLFKTKQTVKVKFKIENTSKHDFNTLFVIAKLRYDNKSKEIFNHKFYTKKSPLKSRSESPSYTFKYTYSDKDEIYTAEKVNLDFYAGKKENMRKIPVYSVELQRF</sequence>
<dbReference type="Pfam" id="PF13181">
    <property type="entry name" value="TPR_8"/>
    <property type="match status" value="2"/>
</dbReference>
<dbReference type="Gene3D" id="1.25.40.10">
    <property type="entry name" value="Tetratricopeptide repeat domain"/>
    <property type="match status" value="2"/>
</dbReference>
<dbReference type="SUPFAM" id="SSF48452">
    <property type="entry name" value="TPR-like"/>
    <property type="match status" value="1"/>
</dbReference>
<organism evidence="2 3">
    <name type="scientific">Candidatus Limenecus avicola</name>
    <dbReference type="NCBI Taxonomy" id="2840847"/>
    <lineage>
        <taxon>Bacteria</taxon>
        <taxon>Bacillati</taxon>
        <taxon>Bacillota</taxon>
        <taxon>Clostridia</taxon>
        <taxon>Eubacteriales</taxon>
        <taxon>Clostridiaceae</taxon>
        <taxon>Clostridiaceae incertae sedis</taxon>
        <taxon>Candidatus Limenecus</taxon>
    </lineage>
</organism>